<dbReference type="EMBL" id="BMCM01000005">
    <property type="protein sequence ID" value="GGD84666.1"/>
    <property type="molecule type" value="Genomic_DNA"/>
</dbReference>
<gene>
    <name evidence="1" type="ORF">GCM10007269_29540</name>
</gene>
<accession>A0ABQ1RYN4</accession>
<sequence length="122" mass="13222">MTAPELTPNPTNLPSLQERLLTKARGTNARRAAETLYGGRDAILRQTAMALLSGAELPEHESPPEATLQLLTGRVRLRGLNREWLLETGDLIPIPPERHSVTAVEDSVLLLTVRRAAAAQAG</sequence>
<dbReference type="RefSeq" id="WP_188437349.1">
    <property type="nucleotide sequence ID" value="NZ_BMCM01000005.1"/>
</dbReference>
<dbReference type="Gene3D" id="2.60.120.10">
    <property type="entry name" value="Jelly Rolls"/>
    <property type="match status" value="1"/>
</dbReference>
<dbReference type="CDD" id="cd02230">
    <property type="entry name" value="cupin_HP0902-like"/>
    <property type="match status" value="1"/>
</dbReference>
<organism evidence="1 2">
    <name type="scientific">Microbacterium murale</name>
    <dbReference type="NCBI Taxonomy" id="1081040"/>
    <lineage>
        <taxon>Bacteria</taxon>
        <taxon>Bacillati</taxon>
        <taxon>Actinomycetota</taxon>
        <taxon>Actinomycetes</taxon>
        <taxon>Micrococcales</taxon>
        <taxon>Microbacteriaceae</taxon>
        <taxon>Microbacterium</taxon>
    </lineage>
</organism>
<dbReference type="InterPro" id="IPR011051">
    <property type="entry name" value="RmlC_Cupin_sf"/>
</dbReference>
<evidence type="ECO:0000313" key="1">
    <source>
        <dbReference type="EMBL" id="GGD84666.1"/>
    </source>
</evidence>
<proteinExistence type="predicted"/>
<dbReference type="PANTHER" id="PTHR37694:SF1">
    <property type="entry name" value="SLR8022 PROTEIN"/>
    <property type="match status" value="1"/>
</dbReference>
<name>A0ABQ1RYN4_9MICO</name>
<evidence type="ECO:0000313" key="2">
    <source>
        <dbReference type="Proteomes" id="UP000629365"/>
    </source>
</evidence>
<dbReference type="SUPFAM" id="SSF51182">
    <property type="entry name" value="RmlC-like cupins"/>
    <property type="match status" value="1"/>
</dbReference>
<dbReference type="Proteomes" id="UP000629365">
    <property type="component" value="Unassembled WGS sequence"/>
</dbReference>
<dbReference type="InterPro" id="IPR014710">
    <property type="entry name" value="RmlC-like_jellyroll"/>
</dbReference>
<dbReference type="PANTHER" id="PTHR37694">
    <property type="entry name" value="SLR8022 PROTEIN"/>
    <property type="match status" value="1"/>
</dbReference>
<keyword evidence="2" id="KW-1185">Reference proteome</keyword>
<comment type="caution">
    <text evidence="1">The sequence shown here is derived from an EMBL/GenBank/DDBJ whole genome shotgun (WGS) entry which is preliminary data.</text>
</comment>
<protein>
    <submittedName>
        <fullName evidence="1">LuxR family transcriptional regulator</fullName>
    </submittedName>
</protein>
<reference evidence="2" key="1">
    <citation type="journal article" date="2019" name="Int. J. Syst. Evol. Microbiol.">
        <title>The Global Catalogue of Microorganisms (GCM) 10K type strain sequencing project: providing services to taxonomists for standard genome sequencing and annotation.</title>
        <authorList>
            <consortium name="The Broad Institute Genomics Platform"/>
            <consortium name="The Broad Institute Genome Sequencing Center for Infectious Disease"/>
            <person name="Wu L."/>
            <person name="Ma J."/>
        </authorList>
    </citation>
    <scope>NUCLEOTIDE SEQUENCE [LARGE SCALE GENOMIC DNA]</scope>
    <source>
        <strain evidence="2">CCM 7640</strain>
    </source>
</reference>